<keyword evidence="7" id="KW-0460">Magnesium</keyword>
<dbReference type="PANTHER" id="PTHR11067">
    <property type="entry name" value="INOSINE TRIPHOSPHATE PYROPHOSPHATASE/HAM1 PROTEIN"/>
    <property type="match status" value="1"/>
</dbReference>
<evidence type="ECO:0000256" key="13">
    <source>
        <dbReference type="ARBA" id="ARBA00075987"/>
    </source>
</evidence>
<evidence type="ECO:0000256" key="11">
    <source>
        <dbReference type="ARBA" id="ARBA00066468"/>
    </source>
</evidence>
<dbReference type="GO" id="GO:0036222">
    <property type="term" value="F:XTP diphosphatase activity"/>
    <property type="evidence" value="ECO:0007669"/>
    <property type="project" value="UniProtKB-ARBA"/>
</dbReference>
<dbReference type="InterPro" id="IPR020922">
    <property type="entry name" value="dITP/XTP_pyrophosphatase"/>
</dbReference>
<dbReference type="Pfam" id="PF02517">
    <property type="entry name" value="Rce1-like"/>
    <property type="match status" value="1"/>
</dbReference>
<evidence type="ECO:0000256" key="4">
    <source>
        <dbReference type="ARBA" id="ARBA00022723"/>
    </source>
</evidence>
<evidence type="ECO:0000256" key="15">
    <source>
        <dbReference type="ARBA" id="ARBA00083186"/>
    </source>
</evidence>
<dbReference type="GO" id="GO:0080120">
    <property type="term" value="P:CAAX-box protein maturation"/>
    <property type="evidence" value="ECO:0007669"/>
    <property type="project" value="UniProtKB-ARBA"/>
</dbReference>
<dbReference type="NCBIfam" id="TIGR00042">
    <property type="entry name" value="RdgB/HAM1 family non-canonical purine NTP pyrophosphatase"/>
    <property type="match status" value="1"/>
</dbReference>
<keyword evidence="8" id="KW-0546">Nucleotide metabolism</keyword>
<keyword evidence="17" id="KW-1133">Transmembrane helix</keyword>
<dbReference type="AlphaFoldDB" id="A0A6J6ICW7"/>
<dbReference type="EC" id="3.6.1.66" evidence="11"/>
<dbReference type="FunFam" id="3.90.950.10:FF:000001">
    <property type="entry name" value="dITP/XTP pyrophosphatase"/>
    <property type="match status" value="1"/>
</dbReference>
<dbReference type="EMBL" id="CAEZUP010000107">
    <property type="protein sequence ID" value="CAB4621845.1"/>
    <property type="molecule type" value="Genomic_DNA"/>
</dbReference>
<feature type="transmembrane region" description="Helical" evidence="17">
    <location>
        <begin position="400"/>
        <end position="420"/>
    </location>
</feature>
<feature type="transmembrane region" description="Helical" evidence="17">
    <location>
        <begin position="345"/>
        <end position="365"/>
    </location>
</feature>
<feature type="transmembrane region" description="Helical" evidence="17">
    <location>
        <begin position="301"/>
        <end position="325"/>
    </location>
</feature>
<feature type="transmembrane region" description="Helical" evidence="17">
    <location>
        <begin position="256"/>
        <end position="281"/>
    </location>
</feature>
<dbReference type="InterPro" id="IPR029001">
    <property type="entry name" value="ITPase-like_fam"/>
</dbReference>
<dbReference type="SUPFAM" id="SSF52972">
    <property type="entry name" value="ITPase-like"/>
    <property type="match status" value="1"/>
</dbReference>
<dbReference type="Gene3D" id="3.90.950.10">
    <property type="match status" value="1"/>
</dbReference>
<sequence>MAIFCASANPHKVSEMAEILGPLGIELYPRPDHVPDVIEDADTLVGNARLKAVAIAQATGYPALADDTGLEVDALGGLPGVRSARYAGEGAVDADNVAKLLSELDVFAADAPDQRRARFRTVVLVHWPTGEELVAEGVVEGHIAMVPAGENGFGYDPVFVPDEAGGRTFAELTSTEKHAISHRGRALRSMAALLQPGAIVPAPAPLAPAEPTPAIGWGMGDVFYALLFWICGGLLAGIVLIATGNSDSSGSAVTELGLGVLVVSLVSGWPGFLGWPIVASYRKGQRSLAKDFGLEIRAIDVAWGLLGGFVALALSAAGSIVWAFFSGESAPTNTDFLPTRPSLLTALTIFFFVAICTPIIEELFFRGLFLRAVGRRWNLSVAVVSTSLVFGLFHTQGGSLGKAAFIVGVTASYGAVFALLDVRANGRLGPSIVAHMMVNSVGVLAALYA</sequence>
<keyword evidence="5" id="KW-0547">Nucleotide-binding</keyword>
<dbReference type="CDD" id="cd00515">
    <property type="entry name" value="HAM1"/>
    <property type="match status" value="1"/>
</dbReference>
<dbReference type="InterPro" id="IPR002637">
    <property type="entry name" value="RdgB/HAM1"/>
</dbReference>
<dbReference type="Pfam" id="PF01725">
    <property type="entry name" value="Ham1p_like"/>
    <property type="match status" value="1"/>
</dbReference>
<keyword evidence="17" id="KW-0472">Membrane</keyword>
<evidence type="ECO:0000256" key="16">
    <source>
        <dbReference type="ARBA" id="ARBA00083635"/>
    </source>
</evidence>
<evidence type="ECO:0000256" key="6">
    <source>
        <dbReference type="ARBA" id="ARBA00022801"/>
    </source>
</evidence>
<reference evidence="19" key="1">
    <citation type="submission" date="2020-05" db="EMBL/GenBank/DDBJ databases">
        <authorList>
            <person name="Chiriac C."/>
            <person name="Salcher M."/>
            <person name="Ghai R."/>
            <person name="Kavagutti S V."/>
        </authorList>
    </citation>
    <scope>NUCLEOTIDE SEQUENCE</scope>
</reference>
<comment type="cofactor">
    <cofactor evidence="1">
        <name>Mg(2+)</name>
        <dbReference type="ChEBI" id="CHEBI:18420"/>
    </cofactor>
</comment>
<evidence type="ECO:0000256" key="7">
    <source>
        <dbReference type="ARBA" id="ARBA00022842"/>
    </source>
</evidence>
<dbReference type="GO" id="GO:0017111">
    <property type="term" value="F:ribonucleoside triphosphate phosphatase activity"/>
    <property type="evidence" value="ECO:0007669"/>
    <property type="project" value="InterPro"/>
</dbReference>
<feature type="domain" description="CAAX prenyl protease 2/Lysostaphin resistance protein A-like" evidence="18">
    <location>
        <begin position="346"/>
        <end position="440"/>
    </location>
</feature>
<dbReference type="GO" id="GO:0009117">
    <property type="term" value="P:nucleotide metabolic process"/>
    <property type="evidence" value="ECO:0007669"/>
    <property type="project" value="UniProtKB-KW"/>
</dbReference>
<evidence type="ECO:0000256" key="17">
    <source>
        <dbReference type="SAM" id="Phobius"/>
    </source>
</evidence>
<dbReference type="PANTHER" id="PTHR11067:SF9">
    <property type="entry name" value="INOSINE TRIPHOSPHATE PYROPHOSPHATASE"/>
    <property type="match status" value="1"/>
</dbReference>
<evidence type="ECO:0000259" key="18">
    <source>
        <dbReference type="Pfam" id="PF02517"/>
    </source>
</evidence>
<comment type="catalytic activity">
    <reaction evidence="9">
        <text>dITP + H2O = dIMP + diphosphate + H(+)</text>
        <dbReference type="Rhea" id="RHEA:28342"/>
        <dbReference type="ChEBI" id="CHEBI:15377"/>
        <dbReference type="ChEBI" id="CHEBI:15378"/>
        <dbReference type="ChEBI" id="CHEBI:33019"/>
        <dbReference type="ChEBI" id="CHEBI:61194"/>
        <dbReference type="ChEBI" id="CHEBI:61382"/>
        <dbReference type="EC" id="3.6.1.66"/>
    </reaction>
</comment>
<dbReference type="GO" id="GO:0035870">
    <property type="term" value="F:dITP diphosphatase activity"/>
    <property type="evidence" value="ECO:0007669"/>
    <property type="project" value="UniProtKB-ARBA"/>
</dbReference>
<accession>A0A6J6ICW7</accession>
<evidence type="ECO:0000256" key="5">
    <source>
        <dbReference type="ARBA" id="ARBA00022741"/>
    </source>
</evidence>
<dbReference type="GO" id="GO:0004175">
    <property type="term" value="F:endopeptidase activity"/>
    <property type="evidence" value="ECO:0007669"/>
    <property type="project" value="UniProtKB-ARBA"/>
</dbReference>
<evidence type="ECO:0000256" key="3">
    <source>
        <dbReference type="ARBA" id="ARBA00011738"/>
    </source>
</evidence>
<evidence type="ECO:0000313" key="19">
    <source>
        <dbReference type="EMBL" id="CAB4621845.1"/>
    </source>
</evidence>
<evidence type="ECO:0000256" key="9">
    <source>
        <dbReference type="ARBA" id="ARBA00051875"/>
    </source>
</evidence>
<dbReference type="GO" id="GO:0036220">
    <property type="term" value="F:ITP diphosphatase activity"/>
    <property type="evidence" value="ECO:0007669"/>
    <property type="project" value="UniProtKB-EC"/>
</dbReference>
<evidence type="ECO:0000256" key="1">
    <source>
        <dbReference type="ARBA" id="ARBA00001946"/>
    </source>
</evidence>
<feature type="transmembrane region" description="Helical" evidence="17">
    <location>
        <begin position="377"/>
        <end position="394"/>
    </location>
</feature>
<name>A0A6J6ICW7_9ZZZZ</name>
<evidence type="ECO:0000256" key="14">
    <source>
        <dbReference type="ARBA" id="ARBA00078805"/>
    </source>
</evidence>
<evidence type="ECO:0000256" key="12">
    <source>
        <dbReference type="ARBA" id="ARBA00071289"/>
    </source>
</evidence>
<keyword evidence="6" id="KW-0378">Hydrolase</keyword>
<dbReference type="GO" id="GO:0046872">
    <property type="term" value="F:metal ion binding"/>
    <property type="evidence" value="ECO:0007669"/>
    <property type="project" value="UniProtKB-KW"/>
</dbReference>
<dbReference type="GO" id="GO:0005829">
    <property type="term" value="C:cytosol"/>
    <property type="evidence" value="ECO:0007669"/>
    <property type="project" value="TreeGrafter"/>
</dbReference>
<dbReference type="InterPro" id="IPR003675">
    <property type="entry name" value="Rce1/LyrA-like_dom"/>
</dbReference>
<evidence type="ECO:0000256" key="10">
    <source>
        <dbReference type="ARBA" id="ARBA00052017"/>
    </source>
</evidence>
<evidence type="ECO:0000256" key="8">
    <source>
        <dbReference type="ARBA" id="ARBA00023080"/>
    </source>
</evidence>
<proteinExistence type="inferred from homology"/>
<protein>
    <recommendedName>
        <fullName evidence="12">dITP/XTP pyrophosphatase</fullName>
        <ecNumber evidence="11">3.6.1.66</ecNumber>
    </recommendedName>
    <alternativeName>
        <fullName evidence="13">Non-canonical purine NTP pyrophosphatase</fullName>
    </alternativeName>
    <alternativeName>
        <fullName evidence="14">Non-standard purine NTP pyrophosphatase</fullName>
    </alternativeName>
    <alternativeName>
        <fullName evidence="16">Nucleoside-triphosphate diphosphatase</fullName>
    </alternativeName>
    <alternativeName>
        <fullName evidence="15">Nucleoside-triphosphate pyrophosphatase</fullName>
    </alternativeName>
</protein>
<comment type="catalytic activity">
    <reaction evidence="10">
        <text>XTP + H2O = XMP + diphosphate + H(+)</text>
        <dbReference type="Rhea" id="RHEA:28610"/>
        <dbReference type="ChEBI" id="CHEBI:15377"/>
        <dbReference type="ChEBI" id="CHEBI:15378"/>
        <dbReference type="ChEBI" id="CHEBI:33019"/>
        <dbReference type="ChEBI" id="CHEBI:57464"/>
        <dbReference type="ChEBI" id="CHEBI:61314"/>
        <dbReference type="EC" id="3.6.1.66"/>
    </reaction>
</comment>
<dbReference type="GO" id="GO:0000166">
    <property type="term" value="F:nucleotide binding"/>
    <property type="evidence" value="ECO:0007669"/>
    <property type="project" value="UniProtKB-KW"/>
</dbReference>
<comment type="subunit">
    <text evidence="3">Homodimer.</text>
</comment>
<dbReference type="GO" id="GO:0009146">
    <property type="term" value="P:purine nucleoside triphosphate catabolic process"/>
    <property type="evidence" value="ECO:0007669"/>
    <property type="project" value="UniProtKB-ARBA"/>
</dbReference>
<dbReference type="HAMAP" id="MF_01405">
    <property type="entry name" value="Non_canon_purine_NTPase"/>
    <property type="match status" value="1"/>
</dbReference>
<keyword evidence="4" id="KW-0479">Metal-binding</keyword>
<feature type="transmembrane region" description="Helical" evidence="17">
    <location>
        <begin position="222"/>
        <end position="244"/>
    </location>
</feature>
<organism evidence="19">
    <name type="scientific">freshwater metagenome</name>
    <dbReference type="NCBI Taxonomy" id="449393"/>
    <lineage>
        <taxon>unclassified sequences</taxon>
        <taxon>metagenomes</taxon>
        <taxon>ecological metagenomes</taxon>
    </lineage>
</organism>
<comment type="similarity">
    <text evidence="2">Belongs to the HAM1 NTPase family.</text>
</comment>
<evidence type="ECO:0000256" key="2">
    <source>
        <dbReference type="ARBA" id="ARBA00008023"/>
    </source>
</evidence>
<gene>
    <name evidence="19" type="ORF">UFOPK1835_01848</name>
</gene>
<keyword evidence="17" id="KW-0812">Transmembrane</keyword>